<sequence length="365" mass="41213">MLNSRKMRFYFSLSICFSLVSNSFGQGFQTILEKELNENLPGISVCIQSADEEFSWTGAAGFADQESKSALRSDQTFRIASVTKTYVAAGILRLMEKGYLSLEDPISKHISPEQAEILSEDYDLDQITIRQTLRHSAGFFDHTNAPNFFKTILEKPDHQWTRTSQIRLGVEQGDPVGAPGKQFSYSDMGYVILGGIIEKYTNKSLDAGLKELLGLEELGLDRTDFEGEDALTDQLRIHQYFQGMDTFGWSPTIDYYGGGGFLSTTCELVDFFQALFQGKVFENHETLNIMLEPVRYPEKASMNYQMGMYQVEIHGMKAYTHTGFWGTQVLFIPEKNLFMAANYSSVWRGGAVAPIFEKLLEEMAD</sequence>
<evidence type="ECO:0000313" key="3">
    <source>
        <dbReference type="Proteomes" id="UP000295438"/>
    </source>
</evidence>
<dbReference type="Pfam" id="PF00144">
    <property type="entry name" value="Beta-lactamase"/>
    <property type="match status" value="1"/>
</dbReference>
<dbReference type="EMBL" id="SMUW01000035">
    <property type="protein sequence ID" value="TDK43434.1"/>
    <property type="molecule type" value="Genomic_DNA"/>
</dbReference>
<dbReference type="SUPFAM" id="SSF56601">
    <property type="entry name" value="beta-lactamase/transpeptidase-like"/>
    <property type="match status" value="1"/>
</dbReference>
<dbReference type="InterPro" id="IPR023650">
    <property type="entry name" value="Beta-lactam_class-A_AS"/>
</dbReference>
<keyword evidence="3" id="KW-1185">Reference proteome</keyword>
<comment type="caution">
    <text evidence="2">The sequence shown here is derived from an EMBL/GenBank/DDBJ whole genome shotgun (WGS) entry which is preliminary data.</text>
</comment>
<dbReference type="InterPro" id="IPR050491">
    <property type="entry name" value="AmpC-like"/>
</dbReference>
<proteinExistence type="predicted"/>
<dbReference type="InterPro" id="IPR001466">
    <property type="entry name" value="Beta-lactam-related"/>
</dbReference>
<feature type="domain" description="Beta-lactamase-related" evidence="1">
    <location>
        <begin position="33"/>
        <end position="341"/>
    </location>
</feature>
<dbReference type="PANTHER" id="PTHR46825:SF7">
    <property type="entry name" value="D-ALANYL-D-ALANINE CARBOXYPEPTIDASE"/>
    <property type="match status" value="1"/>
</dbReference>
<dbReference type="Proteomes" id="UP000295438">
    <property type="component" value="Unassembled WGS sequence"/>
</dbReference>
<evidence type="ECO:0000313" key="2">
    <source>
        <dbReference type="EMBL" id="TDK43434.1"/>
    </source>
</evidence>
<organism evidence="2 3">
    <name type="scientific">Algoriphagus formosus</name>
    <dbReference type="NCBI Taxonomy" id="2007308"/>
    <lineage>
        <taxon>Bacteria</taxon>
        <taxon>Pseudomonadati</taxon>
        <taxon>Bacteroidota</taxon>
        <taxon>Cytophagia</taxon>
        <taxon>Cytophagales</taxon>
        <taxon>Cyclobacteriaceae</taxon>
        <taxon>Algoriphagus</taxon>
    </lineage>
</organism>
<keyword evidence="2" id="KW-0378">Hydrolase</keyword>
<accession>A0A4R5UVY7</accession>
<protein>
    <submittedName>
        <fullName evidence="2">Class A beta-lactamase-related serine hydrolase</fullName>
    </submittedName>
</protein>
<dbReference type="Gene3D" id="3.40.710.10">
    <property type="entry name" value="DD-peptidase/beta-lactamase superfamily"/>
    <property type="match status" value="1"/>
</dbReference>
<dbReference type="PROSITE" id="PS00146">
    <property type="entry name" value="BETA_LACTAMASE_A"/>
    <property type="match status" value="1"/>
</dbReference>
<dbReference type="PANTHER" id="PTHR46825">
    <property type="entry name" value="D-ALANYL-D-ALANINE-CARBOXYPEPTIDASE/ENDOPEPTIDASE AMPH"/>
    <property type="match status" value="1"/>
</dbReference>
<dbReference type="AlphaFoldDB" id="A0A4R5UVY7"/>
<dbReference type="GO" id="GO:0016787">
    <property type="term" value="F:hydrolase activity"/>
    <property type="evidence" value="ECO:0007669"/>
    <property type="project" value="UniProtKB-KW"/>
</dbReference>
<reference evidence="2 3" key="1">
    <citation type="submission" date="2019-03" db="EMBL/GenBank/DDBJ databases">
        <title>Algoriphagus aquimaris sp. nov., isolated form marine sediment in Pohang, Korea.</title>
        <authorList>
            <person name="Kim J."/>
            <person name="Yoon S.-H."/>
            <person name="Lee S.-S."/>
        </authorList>
    </citation>
    <scope>NUCLEOTIDE SEQUENCE [LARGE SCALE GENOMIC DNA]</scope>
    <source>
        <strain evidence="2 3">F21</strain>
    </source>
</reference>
<name>A0A4R5UVY7_9BACT</name>
<dbReference type="InterPro" id="IPR012338">
    <property type="entry name" value="Beta-lactam/transpept-like"/>
</dbReference>
<evidence type="ECO:0000259" key="1">
    <source>
        <dbReference type="Pfam" id="PF00144"/>
    </source>
</evidence>
<gene>
    <name evidence="2" type="ORF">E1898_12560</name>
</gene>